<dbReference type="HOGENOM" id="CLU_3382071_0_0_3"/>
<protein>
    <submittedName>
        <fullName evidence="1">Uncharacterized protein</fullName>
    </submittedName>
</protein>
<dbReference type="KEGG" id="glj:GKIL_3763"/>
<dbReference type="EMBL" id="CP003587">
    <property type="protein sequence ID" value="AGY60009.1"/>
    <property type="molecule type" value="Genomic_DNA"/>
</dbReference>
<accession>U5QQU5</accession>
<dbReference type="AlphaFoldDB" id="U5QQU5"/>
<sequence length="33" mass="3661">MQEEAPTLLGLAFFMGTYLLVRLDKLSGFSLQA</sequence>
<dbReference type="Proteomes" id="UP000017396">
    <property type="component" value="Chromosome"/>
</dbReference>
<organism evidence="1 2">
    <name type="scientific">Gloeobacter kilaueensis (strain ATCC BAA-2537 / CCAP 1431/1 / ULC 316 / JS1)</name>
    <dbReference type="NCBI Taxonomy" id="1183438"/>
    <lineage>
        <taxon>Bacteria</taxon>
        <taxon>Bacillati</taxon>
        <taxon>Cyanobacteriota</taxon>
        <taxon>Cyanophyceae</taxon>
        <taxon>Gloeobacterales</taxon>
        <taxon>Gloeobacteraceae</taxon>
        <taxon>Gloeobacter</taxon>
    </lineage>
</organism>
<proteinExistence type="predicted"/>
<evidence type="ECO:0000313" key="2">
    <source>
        <dbReference type="Proteomes" id="UP000017396"/>
    </source>
</evidence>
<reference evidence="1 2" key="1">
    <citation type="journal article" date="2013" name="PLoS ONE">
        <title>Cultivation and Complete Genome Sequencing of Gloeobacter kilaueensis sp. nov., from a Lava Cave in Kilauea Caldera, Hawai'i.</title>
        <authorList>
            <person name="Saw J.H."/>
            <person name="Schatz M."/>
            <person name="Brown M.V."/>
            <person name="Kunkel D.D."/>
            <person name="Foster J.S."/>
            <person name="Shick H."/>
            <person name="Christensen S."/>
            <person name="Hou S."/>
            <person name="Wan X."/>
            <person name="Donachie S.P."/>
        </authorList>
    </citation>
    <scope>NUCLEOTIDE SEQUENCE [LARGE SCALE GENOMIC DNA]</scope>
    <source>
        <strain evidence="2">JS</strain>
    </source>
</reference>
<name>U5QQU5_GLOK1</name>
<evidence type="ECO:0000313" key="1">
    <source>
        <dbReference type="EMBL" id="AGY60009.1"/>
    </source>
</evidence>
<gene>
    <name evidence="1" type="ORF">GKIL_3763</name>
</gene>
<keyword evidence="2" id="KW-1185">Reference proteome</keyword>